<evidence type="ECO:0000256" key="9">
    <source>
        <dbReference type="SAM" id="MobiDB-lite"/>
    </source>
</evidence>
<comment type="caution">
    <text evidence="12">The sequence shown here is derived from an EMBL/GenBank/DDBJ whole genome shotgun (WGS) entry which is preliminary data.</text>
</comment>
<dbReference type="Gene3D" id="3.10.10.10">
    <property type="entry name" value="HIV Type 1 Reverse Transcriptase, subunit A, domain 1"/>
    <property type="match status" value="1"/>
</dbReference>
<dbReference type="Proteomes" id="UP001212997">
    <property type="component" value="Unassembled WGS sequence"/>
</dbReference>
<protein>
    <recommendedName>
        <fullName evidence="11">Reverse transcriptase domain-containing protein</fullName>
    </recommendedName>
</protein>
<dbReference type="Pfam" id="PF00078">
    <property type="entry name" value="RVT_1"/>
    <property type="match status" value="1"/>
</dbReference>
<dbReference type="InterPro" id="IPR050951">
    <property type="entry name" value="Retrovirus_Pol_polyprotein"/>
</dbReference>
<evidence type="ECO:0000256" key="5">
    <source>
        <dbReference type="ARBA" id="ARBA00022759"/>
    </source>
</evidence>
<keyword evidence="8" id="KW-0511">Multifunctional enzyme</keyword>
<dbReference type="FunFam" id="3.10.10.10:FF:000007">
    <property type="entry name" value="Retrovirus-related Pol polyprotein from transposon 17.6-like Protein"/>
    <property type="match status" value="1"/>
</dbReference>
<dbReference type="Gene3D" id="3.30.70.270">
    <property type="match status" value="2"/>
</dbReference>
<evidence type="ECO:0000256" key="10">
    <source>
        <dbReference type="SAM" id="Phobius"/>
    </source>
</evidence>
<keyword evidence="3" id="KW-0548">Nucleotidyltransferase</keyword>
<dbReference type="CDD" id="cd01647">
    <property type="entry name" value="RT_LTR"/>
    <property type="match status" value="1"/>
</dbReference>
<dbReference type="EMBL" id="JANAWD010000918">
    <property type="protein sequence ID" value="KAJ3475087.1"/>
    <property type="molecule type" value="Genomic_DNA"/>
</dbReference>
<feature type="transmembrane region" description="Helical" evidence="10">
    <location>
        <begin position="387"/>
        <end position="405"/>
    </location>
</feature>
<dbReference type="GO" id="GO:0004519">
    <property type="term" value="F:endonuclease activity"/>
    <property type="evidence" value="ECO:0007669"/>
    <property type="project" value="UniProtKB-KW"/>
</dbReference>
<evidence type="ECO:0000256" key="8">
    <source>
        <dbReference type="ARBA" id="ARBA00023268"/>
    </source>
</evidence>
<dbReference type="GO" id="GO:0003964">
    <property type="term" value="F:RNA-directed DNA polymerase activity"/>
    <property type="evidence" value="ECO:0007669"/>
    <property type="project" value="UniProtKB-KW"/>
</dbReference>
<evidence type="ECO:0000259" key="11">
    <source>
        <dbReference type="PROSITE" id="PS50878"/>
    </source>
</evidence>
<dbReference type="Pfam" id="PF17917">
    <property type="entry name" value="RT_RNaseH"/>
    <property type="match status" value="1"/>
</dbReference>
<feature type="region of interest" description="Disordered" evidence="9">
    <location>
        <begin position="79"/>
        <end position="101"/>
    </location>
</feature>
<sequence length="655" mass="73987">MIRRGEVVGTLLDPEKNLDAPKTEEEFTRMETGAFRTELLMSLQERLSQEAGEEKRDAKQAKQRVFVAEKDGTIHRARRTVEEREEEEYGPKTAAVPESEALPSSRLEEILDVGDLPDALKPHVWAMLKKRVNAFGFDGRLGHLDVRCRIRTKDGADPVAVPMYGSSPAKREVIEKQLDIWFKQEVIEPSQSPWSAPVVIVYRNGKARFCVDYRKLNTITIPDEFPIPRQGEILSALSGAQVLSSLDALAGFTQIEVDTRDIEKTAFRTHKGLFQFRRMPFGLRNGPAIFQRVMQGILAPFLWLFALVYIDDIIVYSRSYEEHILHLDKLLEAIEKSGLTLAPQKCHLFYSSVLLLGHKVSRLGLGTHEEKVKAIQQLRRPNKVSKLQTFLGMVVYFSSFIPYYSSIAAPLFQLLRKGARWQWGPMEEHTFQSAKEALLKAPVLGHPIEKRPYRLYTDASDEALGSYSRLEKLYNEGKPLPKLTTKLSSKIDDSPEAGEWGDDLDTTLVHVERVITYWSRTFKPAETRYSATEREALAAKEGLVKFLPMIEGEEVTLVTDHAALQWAKTYENTNKCLAAWGAVFSAFAPHLDIVHRPGRVHSNVDPLSRLPRAPPDHISPKGGEERTLELNGEAMEKLEKSAALTPAARIALSIR</sequence>
<gene>
    <name evidence="12" type="ORF">NLI96_g12069</name>
</gene>
<feature type="transmembrane region" description="Helical" evidence="10">
    <location>
        <begin position="293"/>
        <end position="310"/>
    </location>
</feature>
<dbReference type="PANTHER" id="PTHR37984:SF5">
    <property type="entry name" value="PROTEIN NYNRIN-LIKE"/>
    <property type="match status" value="1"/>
</dbReference>
<keyword evidence="7" id="KW-0695">RNA-directed DNA polymerase</keyword>
<dbReference type="GO" id="GO:0006508">
    <property type="term" value="P:proteolysis"/>
    <property type="evidence" value="ECO:0007669"/>
    <property type="project" value="UniProtKB-KW"/>
</dbReference>
<feature type="domain" description="Reverse transcriptase" evidence="11">
    <location>
        <begin position="182"/>
        <end position="395"/>
    </location>
</feature>
<evidence type="ECO:0000313" key="12">
    <source>
        <dbReference type="EMBL" id="KAJ3475087.1"/>
    </source>
</evidence>
<dbReference type="InterPro" id="IPR043502">
    <property type="entry name" value="DNA/RNA_pol_sf"/>
</dbReference>
<dbReference type="PROSITE" id="PS50878">
    <property type="entry name" value="RT_POL"/>
    <property type="match status" value="1"/>
</dbReference>
<evidence type="ECO:0000256" key="7">
    <source>
        <dbReference type="ARBA" id="ARBA00022918"/>
    </source>
</evidence>
<dbReference type="InterPro" id="IPR041577">
    <property type="entry name" value="RT_RNaseH_2"/>
</dbReference>
<keyword evidence="4" id="KW-0540">Nuclease</keyword>
<dbReference type="InterPro" id="IPR000477">
    <property type="entry name" value="RT_dom"/>
</dbReference>
<evidence type="ECO:0000256" key="3">
    <source>
        <dbReference type="ARBA" id="ARBA00022695"/>
    </source>
</evidence>
<dbReference type="GO" id="GO:0008233">
    <property type="term" value="F:peptidase activity"/>
    <property type="evidence" value="ECO:0007669"/>
    <property type="project" value="UniProtKB-KW"/>
</dbReference>
<evidence type="ECO:0000256" key="1">
    <source>
        <dbReference type="ARBA" id="ARBA00022670"/>
    </source>
</evidence>
<evidence type="ECO:0000256" key="4">
    <source>
        <dbReference type="ARBA" id="ARBA00022722"/>
    </source>
</evidence>
<keyword evidence="10" id="KW-0812">Transmembrane</keyword>
<keyword evidence="13" id="KW-1185">Reference proteome</keyword>
<accession>A0AAD5UQJ8</accession>
<proteinExistence type="predicted"/>
<dbReference type="InterPro" id="IPR041373">
    <property type="entry name" value="RT_RNaseH"/>
</dbReference>
<name>A0AAD5UQJ8_9APHY</name>
<evidence type="ECO:0000313" key="13">
    <source>
        <dbReference type="Proteomes" id="UP001212997"/>
    </source>
</evidence>
<dbReference type="CDD" id="cd09274">
    <property type="entry name" value="RNase_HI_RT_Ty3"/>
    <property type="match status" value="1"/>
</dbReference>
<evidence type="ECO:0000256" key="6">
    <source>
        <dbReference type="ARBA" id="ARBA00022801"/>
    </source>
</evidence>
<reference evidence="12" key="1">
    <citation type="submission" date="2022-07" db="EMBL/GenBank/DDBJ databases">
        <title>Genome Sequence of Physisporinus lineatus.</title>
        <authorList>
            <person name="Buettner E."/>
        </authorList>
    </citation>
    <scope>NUCLEOTIDE SEQUENCE</scope>
    <source>
        <strain evidence="12">VT162</strain>
    </source>
</reference>
<keyword evidence="10" id="KW-0472">Membrane</keyword>
<dbReference type="InterPro" id="IPR043128">
    <property type="entry name" value="Rev_trsase/Diguanyl_cyclase"/>
</dbReference>
<keyword evidence="10" id="KW-1133">Transmembrane helix</keyword>
<keyword evidence="6" id="KW-0378">Hydrolase</keyword>
<evidence type="ECO:0000256" key="2">
    <source>
        <dbReference type="ARBA" id="ARBA00022679"/>
    </source>
</evidence>
<dbReference type="AlphaFoldDB" id="A0AAD5UQJ8"/>
<dbReference type="Pfam" id="PF17919">
    <property type="entry name" value="RT_RNaseH_2"/>
    <property type="match status" value="1"/>
</dbReference>
<dbReference type="PANTHER" id="PTHR37984">
    <property type="entry name" value="PROTEIN CBG26694"/>
    <property type="match status" value="1"/>
</dbReference>
<keyword evidence="1" id="KW-0645">Protease</keyword>
<dbReference type="SUPFAM" id="SSF56672">
    <property type="entry name" value="DNA/RNA polymerases"/>
    <property type="match status" value="1"/>
</dbReference>
<dbReference type="FunFam" id="3.30.70.270:FF:000026">
    <property type="entry name" value="Transposon Ty3-G Gag-Pol polyprotein"/>
    <property type="match status" value="1"/>
</dbReference>
<keyword evidence="2" id="KW-0808">Transferase</keyword>
<organism evidence="12 13">
    <name type="scientific">Meripilus lineatus</name>
    <dbReference type="NCBI Taxonomy" id="2056292"/>
    <lineage>
        <taxon>Eukaryota</taxon>
        <taxon>Fungi</taxon>
        <taxon>Dikarya</taxon>
        <taxon>Basidiomycota</taxon>
        <taxon>Agaricomycotina</taxon>
        <taxon>Agaricomycetes</taxon>
        <taxon>Polyporales</taxon>
        <taxon>Meripilaceae</taxon>
        <taxon>Meripilus</taxon>
    </lineage>
</organism>
<keyword evidence="5" id="KW-0255">Endonuclease</keyword>